<dbReference type="InterPro" id="IPR005900">
    <property type="entry name" value="6-phosphogluconolactonase_DevB"/>
</dbReference>
<name>A0A815KH22_9BILA</name>
<accession>A0A815KH22</accession>
<protein>
    <recommendedName>
        <fullName evidence="2">6-phosphogluconolactonase</fullName>
        <shortName evidence="2">6PGL</shortName>
        <ecNumber evidence="2">3.1.1.31</ecNumber>
    </recommendedName>
</protein>
<dbReference type="Pfam" id="PF01182">
    <property type="entry name" value="Glucosamine_iso"/>
    <property type="match status" value="1"/>
</dbReference>
<dbReference type="Proteomes" id="UP000677228">
    <property type="component" value="Unassembled WGS sequence"/>
</dbReference>
<dbReference type="CDD" id="cd01400">
    <property type="entry name" value="6PGL"/>
    <property type="match status" value="1"/>
</dbReference>
<dbReference type="Proteomes" id="UP000681722">
    <property type="component" value="Unassembled WGS sequence"/>
</dbReference>
<dbReference type="SUPFAM" id="SSF100950">
    <property type="entry name" value="NagB/RpiA/CoA transferase-like"/>
    <property type="match status" value="1"/>
</dbReference>
<gene>
    <name evidence="5" type="ORF">GPM918_LOCUS32793</name>
    <name evidence="4" type="ORF">OVA965_LOCUS23803</name>
    <name evidence="7" type="ORF">SRO942_LOCUS33464</name>
    <name evidence="6" type="ORF">TMI583_LOCUS24523</name>
</gene>
<dbReference type="EMBL" id="CAJNOK010014070">
    <property type="protein sequence ID" value="CAF1197105.1"/>
    <property type="molecule type" value="Genomic_DNA"/>
</dbReference>
<organism evidence="5 8">
    <name type="scientific">Didymodactylos carnosus</name>
    <dbReference type="NCBI Taxonomy" id="1234261"/>
    <lineage>
        <taxon>Eukaryota</taxon>
        <taxon>Metazoa</taxon>
        <taxon>Spiralia</taxon>
        <taxon>Gnathifera</taxon>
        <taxon>Rotifera</taxon>
        <taxon>Eurotatoria</taxon>
        <taxon>Bdelloidea</taxon>
        <taxon>Philodinida</taxon>
        <taxon>Philodinidae</taxon>
        <taxon>Didymodactylos</taxon>
    </lineage>
</organism>
<comment type="catalytic activity">
    <reaction evidence="2">
        <text>6-phospho-D-glucono-1,5-lactone + H2O = 6-phospho-D-gluconate + H(+)</text>
        <dbReference type="Rhea" id="RHEA:12556"/>
        <dbReference type="ChEBI" id="CHEBI:15377"/>
        <dbReference type="ChEBI" id="CHEBI:15378"/>
        <dbReference type="ChEBI" id="CHEBI:57955"/>
        <dbReference type="ChEBI" id="CHEBI:58759"/>
        <dbReference type="EC" id="3.1.1.31"/>
    </reaction>
</comment>
<dbReference type="NCBIfam" id="TIGR01198">
    <property type="entry name" value="pgl"/>
    <property type="match status" value="1"/>
</dbReference>
<evidence type="ECO:0000313" key="7">
    <source>
        <dbReference type="EMBL" id="CAF4285519.1"/>
    </source>
</evidence>
<dbReference type="GO" id="GO:0017057">
    <property type="term" value="F:6-phosphogluconolactonase activity"/>
    <property type="evidence" value="ECO:0007669"/>
    <property type="project" value="UniProtKB-UniRule"/>
</dbReference>
<evidence type="ECO:0000256" key="2">
    <source>
        <dbReference type="RuleBase" id="RU365095"/>
    </source>
</evidence>
<dbReference type="OrthoDB" id="432544at2759"/>
<feature type="domain" description="Glucosamine/galactosamine-6-phosphate isomerase" evidence="3">
    <location>
        <begin position="61"/>
        <end position="265"/>
    </location>
</feature>
<dbReference type="Proteomes" id="UP000663829">
    <property type="component" value="Unassembled WGS sequence"/>
</dbReference>
<dbReference type="InterPro" id="IPR039104">
    <property type="entry name" value="6PGL"/>
</dbReference>
<dbReference type="EC" id="3.1.1.31" evidence="2"/>
<dbReference type="AlphaFoldDB" id="A0A815KH22"/>
<evidence type="ECO:0000313" key="4">
    <source>
        <dbReference type="EMBL" id="CAF1197105.1"/>
    </source>
</evidence>
<dbReference type="EMBL" id="CAJOBA010035601">
    <property type="protein sequence ID" value="CAF4007346.1"/>
    <property type="molecule type" value="Genomic_DNA"/>
</dbReference>
<comment type="pathway">
    <text evidence="2">Carbohydrate degradation; pentose phosphate pathway; D-ribulose 5-phosphate from D-glucose 6-phosphate (oxidative stage): step 2/3.</text>
</comment>
<dbReference type="PANTHER" id="PTHR11054">
    <property type="entry name" value="6-PHOSPHOGLUCONOLACTONASE"/>
    <property type="match status" value="1"/>
</dbReference>
<comment type="function">
    <text evidence="2">Hydrolysis of 6-phosphogluconolactone to 6-phosphogluconate.</text>
</comment>
<dbReference type="GO" id="GO:0006098">
    <property type="term" value="P:pentose-phosphate shunt"/>
    <property type="evidence" value="ECO:0007669"/>
    <property type="project" value="UniProtKB-UniPathway"/>
</dbReference>
<dbReference type="EMBL" id="CAJOBC010082393">
    <property type="protein sequence ID" value="CAF4285519.1"/>
    <property type="molecule type" value="Genomic_DNA"/>
</dbReference>
<evidence type="ECO:0000256" key="1">
    <source>
        <dbReference type="ARBA" id="ARBA00010662"/>
    </source>
</evidence>
<dbReference type="InterPro" id="IPR006148">
    <property type="entry name" value="Glc/Gal-6P_isomerase"/>
</dbReference>
<dbReference type="EMBL" id="CAJNOQ010016988">
    <property type="protein sequence ID" value="CAF1391002.1"/>
    <property type="molecule type" value="Genomic_DNA"/>
</dbReference>
<evidence type="ECO:0000313" key="6">
    <source>
        <dbReference type="EMBL" id="CAF4007346.1"/>
    </source>
</evidence>
<evidence type="ECO:0000259" key="3">
    <source>
        <dbReference type="Pfam" id="PF01182"/>
    </source>
</evidence>
<dbReference type="Gene3D" id="3.40.50.1360">
    <property type="match status" value="1"/>
</dbReference>
<comment type="similarity">
    <text evidence="1 2">Belongs to the glucosamine/galactosamine-6-phosphate isomerase family. 6-phosphogluconolactonase subfamily.</text>
</comment>
<comment type="caution">
    <text evidence="5">The sequence shown here is derived from an EMBL/GenBank/DDBJ whole genome shotgun (WGS) entry which is preliminary data.</text>
</comment>
<sequence length="282" mass="31930">MTSTPQSTYNVYDDEQPLSTSLGYQLEKIINYLLRRSCADGVHHSVRNTTEQVAKGDQDLAASKQKQFVTIGLSGGSLVQILANTLPYLQLPWPQIRFFFVDERHVPFTSNESTYHAYDQQLFRQLPLTQDHVIKINADLTVEECAKDYEDKLRRLLQESSTNEPSAVQSTNDETFDILLLGMGPDGHTASLFPNHKVLDVDNCLVTYIKDSPKPPQERITLTLTTINKAKHVLIVAMGEAKSQIVKEVIKDKNEQYPIGKIRPAIKTQVRWYLDKQAASQL</sequence>
<dbReference type="GO" id="GO:0005975">
    <property type="term" value="P:carbohydrate metabolic process"/>
    <property type="evidence" value="ECO:0007669"/>
    <property type="project" value="UniProtKB-UniRule"/>
</dbReference>
<dbReference type="InterPro" id="IPR037171">
    <property type="entry name" value="NagB/RpiA_transferase-like"/>
</dbReference>
<reference evidence="5" key="1">
    <citation type="submission" date="2021-02" db="EMBL/GenBank/DDBJ databases">
        <authorList>
            <person name="Nowell W R."/>
        </authorList>
    </citation>
    <scope>NUCLEOTIDE SEQUENCE</scope>
</reference>
<evidence type="ECO:0000313" key="5">
    <source>
        <dbReference type="EMBL" id="CAF1391002.1"/>
    </source>
</evidence>
<proteinExistence type="inferred from homology"/>
<dbReference type="Proteomes" id="UP000682733">
    <property type="component" value="Unassembled WGS sequence"/>
</dbReference>
<keyword evidence="8" id="KW-1185">Reference proteome</keyword>
<evidence type="ECO:0000313" key="8">
    <source>
        <dbReference type="Proteomes" id="UP000663829"/>
    </source>
</evidence>
<dbReference type="PANTHER" id="PTHR11054:SF0">
    <property type="entry name" value="6-PHOSPHOGLUCONOLACTONASE"/>
    <property type="match status" value="1"/>
</dbReference>
<keyword evidence="2" id="KW-0378">Hydrolase</keyword>
<dbReference type="UniPathway" id="UPA00115">
    <property type="reaction ID" value="UER00409"/>
</dbReference>